<dbReference type="OrthoDB" id="9805852at2"/>
<dbReference type="SUPFAM" id="SSF51905">
    <property type="entry name" value="FAD/NAD(P)-binding domain"/>
    <property type="match status" value="1"/>
</dbReference>
<keyword evidence="3" id="KW-1185">Reference proteome</keyword>
<dbReference type="Gene3D" id="3.50.50.60">
    <property type="entry name" value="FAD/NAD(P)-binding domain"/>
    <property type="match status" value="1"/>
</dbReference>
<dbReference type="PANTHER" id="PTHR13847">
    <property type="entry name" value="SARCOSINE DEHYDROGENASE-RELATED"/>
    <property type="match status" value="1"/>
</dbReference>
<dbReference type="Proteomes" id="UP000320244">
    <property type="component" value="Unassembled WGS sequence"/>
</dbReference>
<dbReference type="EMBL" id="VCQV01000002">
    <property type="protein sequence ID" value="TWP38579.1"/>
    <property type="molecule type" value="Genomic_DNA"/>
</dbReference>
<dbReference type="InterPro" id="IPR036188">
    <property type="entry name" value="FAD/NAD-bd_sf"/>
</dbReference>
<proteinExistence type="predicted"/>
<dbReference type="Gene3D" id="3.30.9.10">
    <property type="entry name" value="D-Amino Acid Oxidase, subunit A, domain 2"/>
    <property type="match status" value="1"/>
</dbReference>
<name>A0A563E8E1_9MICO</name>
<dbReference type="InterPro" id="IPR006076">
    <property type="entry name" value="FAD-dep_OxRdtase"/>
</dbReference>
<protein>
    <submittedName>
        <fullName evidence="2">FAD-binding oxidoreductase</fullName>
    </submittedName>
</protein>
<dbReference type="RefSeq" id="WP_146314982.1">
    <property type="nucleotide sequence ID" value="NZ_VCQV01000002.1"/>
</dbReference>
<evidence type="ECO:0000259" key="1">
    <source>
        <dbReference type="Pfam" id="PF01266"/>
    </source>
</evidence>
<evidence type="ECO:0000313" key="2">
    <source>
        <dbReference type="EMBL" id="TWP38579.1"/>
    </source>
</evidence>
<dbReference type="Pfam" id="PF01266">
    <property type="entry name" value="DAO"/>
    <property type="match status" value="1"/>
</dbReference>
<gene>
    <name evidence="2" type="ORF">FGL98_01965</name>
</gene>
<dbReference type="AlphaFoldDB" id="A0A563E8E1"/>
<reference evidence="2 3" key="2">
    <citation type="submission" date="2019-08" db="EMBL/GenBank/DDBJ databases">
        <title>Jejuicoccus antrihumi gen. nov., sp. nov., a new member of the family Dermacoccaceae isolated from a cave.</title>
        <authorList>
            <person name="Schumann P."/>
            <person name="Kim I.S."/>
        </authorList>
    </citation>
    <scope>NUCLEOTIDE SEQUENCE [LARGE SCALE GENOMIC DNA]</scope>
    <source>
        <strain evidence="2 3">C5-26</strain>
    </source>
</reference>
<dbReference type="PANTHER" id="PTHR13847:SF281">
    <property type="entry name" value="FAD DEPENDENT OXIDOREDUCTASE DOMAIN-CONTAINING PROTEIN"/>
    <property type="match status" value="1"/>
</dbReference>
<organism evidence="2 3">
    <name type="scientific">Leekyejoonella antrihumi</name>
    <dbReference type="NCBI Taxonomy" id="1660198"/>
    <lineage>
        <taxon>Bacteria</taxon>
        <taxon>Bacillati</taxon>
        <taxon>Actinomycetota</taxon>
        <taxon>Actinomycetes</taxon>
        <taxon>Micrococcales</taxon>
        <taxon>Dermacoccaceae</taxon>
        <taxon>Leekyejoonella</taxon>
    </lineage>
</organism>
<comment type="caution">
    <text evidence="2">The sequence shown here is derived from an EMBL/GenBank/DDBJ whole genome shotgun (WGS) entry which is preliminary data.</text>
</comment>
<feature type="domain" description="FAD dependent oxidoreductase" evidence="1">
    <location>
        <begin position="36"/>
        <end position="380"/>
    </location>
</feature>
<accession>A0A563E8E1</accession>
<evidence type="ECO:0000313" key="3">
    <source>
        <dbReference type="Proteomes" id="UP000320244"/>
    </source>
</evidence>
<reference evidence="2 3" key="1">
    <citation type="submission" date="2019-05" db="EMBL/GenBank/DDBJ databases">
        <authorList>
            <person name="Lee S.D."/>
        </authorList>
    </citation>
    <scope>NUCLEOTIDE SEQUENCE [LARGE SCALE GENOMIC DNA]</scope>
    <source>
        <strain evidence="2 3">C5-26</strain>
    </source>
</reference>
<dbReference type="GO" id="GO:0005737">
    <property type="term" value="C:cytoplasm"/>
    <property type="evidence" value="ECO:0007669"/>
    <property type="project" value="TreeGrafter"/>
</dbReference>
<sequence length="398" mass="40724">MTQQLGAGANRPGWDDDPAVPAWTGHGPLIGAATADACVIGLGGSGLAAIEDLAHRGLSVIGLDAGRVAAAAAGRNGGFLSPGGAMSLSSTDSPVSLELRSELYRQTMAEQQRLADRLGPDVVRPTGALELAGLPGDPVDAAEADAITEQLASLRAEQEALASIGVKVEAYDGVLGQGFFTPDTALMNPVRRAFGLATTLPAGTTLHEHSPVTGVRAGLVTTAQGSVCAGVIIVAIDGKLELLLPQLAPVVQTMRLQMIATRPIAPGRLPCGVGYRAGYEWAQQDPAGRLLIGGGRDHFLEAETTFADDPTPQVQQWIDSAGARVAGEPVTVTHRWAASVGYTTDLRALCIPVDEGVVACGGYSGSGNLVGPIAARAAVALAIDNTPPPGYLRSSLQS</sequence>